<sequence length="126" mass="13407">MTSRTMHFLILVIAVVISTMTCAAPISDTAAQEAASDSPSVPIHIPVNVCGNSISVVGILNPTFEIRCASTDLPRVTLNMPPTVAAKRPSQSQLMEITITKFPYKNSYSSKGDTDNTSFGGCFKSP</sequence>
<dbReference type="AlphaFoldDB" id="A0A9P6N325"/>
<reference evidence="3" key="1">
    <citation type="journal article" date="2020" name="Fungal Divers.">
        <title>Resolving the Mortierellaceae phylogeny through synthesis of multi-gene phylogenetics and phylogenomics.</title>
        <authorList>
            <person name="Vandepol N."/>
            <person name="Liber J."/>
            <person name="Desiro A."/>
            <person name="Na H."/>
            <person name="Kennedy M."/>
            <person name="Barry K."/>
            <person name="Grigoriev I.V."/>
            <person name="Miller A.N."/>
            <person name="O'Donnell K."/>
            <person name="Stajich J.E."/>
            <person name="Bonito G."/>
        </authorList>
    </citation>
    <scope>NUCLEOTIDE SEQUENCE</scope>
    <source>
        <strain evidence="3">NRRL 2769</strain>
    </source>
</reference>
<feature type="chain" id="PRO_5040134435" description="Chaplin domain-containing protein" evidence="1">
    <location>
        <begin position="24"/>
        <end position="126"/>
    </location>
</feature>
<proteinExistence type="predicted"/>
<comment type="caution">
    <text evidence="3">The sequence shown here is derived from an EMBL/GenBank/DDBJ whole genome shotgun (WGS) entry which is preliminary data.</text>
</comment>
<keyword evidence="4" id="KW-1185">Reference proteome</keyword>
<evidence type="ECO:0000259" key="2">
    <source>
        <dbReference type="PROSITE" id="PS51884"/>
    </source>
</evidence>
<accession>A0A9P6N325</accession>
<evidence type="ECO:0000256" key="1">
    <source>
        <dbReference type="SAM" id="SignalP"/>
    </source>
</evidence>
<evidence type="ECO:0000313" key="4">
    <source>
        <dbReference type="Proteomes" id="UP000703661"/>
    </source>
</evidence>
<gene>
    <name evidence="3" type="ORF">BGZ80_011093</name>
</gene>
<keyword evidence="1" id="KW-0732">Signal</keyword>
<name>A0A9P6N325_9FUNG</name>
<dbReference type="PROSITE" id="PS51884">
    <property type="entry name" value="CHAPLIN"/>
    <property type="match status" value="1"/>
</dbReference>
<organism evidence="3 4">
    <name type="scientific">Entomortierella chlamydospora</name>
    <dbReference type="NCBI Taxonomy" id="101097"/>
    <lineage>
        <taxon>Eukaryota</taxon>
        <taxon>Fungi</taxon>
        <taxon>Fungi incertae sedis</taxon>
        <taxon>Mucoromycota</taxon>
        <taxon>Mortierellomycotina</taxon>
        <taxon>Mortierellomycetes</taxon>
        <taxon>Mortierellales</taxon>
        <taxon>Mortierellaceae</taxon>
        <taxon>Entomortierella</taxon>
    </lineage>
</organism>
<protein>
    <recommendedName>
        <fullName evidence="2">Chaplin domain-containing protein</fullName>
    </recommendedName>
</protein>
<feature type="signal peptide" evidence="1">
    <location>
        <begin position="1"/>
        <end position="23"/>
    </location>
</feature>
<feature type="domain" description="Chaplin" evidence="2">
    <location>
        <begin position="30"/>
        <end position="70"/>
    </location>
</feature>
<dbReference type="EMBL" id="JAAAID010000085">
    <property type="protein sequence ID" value="KAG0022812.1"/>
    <property type="molecule type" value="Genomic_DNA"/>
</dbReference>
<dbReference type="Proteomes" id="UP000703661">
    <property type="component" value="Unassembled WGS sequence"/>
</dbReference>
<dbReference type="InterPro" id="IPR005528">
    <property type="entry name" value="ChpA-H"/>
</dbReference>
<evidence type="ECO:0000313" key="3">
    <source>
        <dbReference type="EMBL" id="KAG0022812.1"/>
    </source>
</evidence>
<dbReference type="Pfam" id="PF03777">
    <property type="entry name" value="ChpA-C"/>
    <property type="match status" value="1"/>
</dbReference>